<organism evidence="1">
    <name type="scientific">Vecturithrix granuli</name>
    <dbReference type="NCBI Taxonomy" id="1499967"/>
    <lineage>
        <taxon>Bacteria</taxon>
        <taxon>Candidatus Moduliflexota</taxon>
        <taxon>Candidatus Vecturitrichia</taxon>
        <taxon>Candidatus Vecturitrichales</taxon>
        <taxon>Candidatus Vecturitrichaceae</taxon>
        <taxon>Candidatus Vecturithrix</taxon>
    </lineage>
</organism>
<sequence>MNDLLVSDRQKHQGMSWSERGSIALAALEALKRNNEYQHWFEYHEIELKQAA</sequence>
<name>A0A081C0Q1_VECG1</name>
<accession>A0A081C0Q1</accession>
<dbReference type="STRING" id="1499967.U27_05129"/>
<dbReference type="Proteomes" id="UP000030661">
    <property type="component" value="Unassembled WGS sequence"/>
</dbReference>
<dbReference type="HOGENOM" id="CLU_3077096_0_0_0"/>
<reference evidence="1" key="1">
    <citation type="journal article" date="2015" name="PeerJ">
        <title>First genomic representation of candidate bacterial phylum KSB3 points to enhanced environmental sensing as a trigger of wastewater bulking.</title>
        <authorList>
            <person name="Sekiguchi Y."/>
            <person name="Ohashi A."/>
            <person name="Parks D.H."/>
            <person name="Yamauchi T."/>
            <person name="Tyson G.W."/>
            <person name="Hugenholtz P."/>
        </authorList>
    </citation>
    <scope>NUCLEOTIDE SEQUENCE [LARGE SCALE GENOMIC DNA]</scope>
</reference>
<dbReference type="EMBL" id="DF820467">
    <property type="protein sequence ID" value="GAK58156.1"/>
    <property type="molecule type" value="Genomic_DNA"/>
</dbReference>
<evidence type="ECO:0000313" key="1">
    <source>
        <dbReference type="EMBL" id="GAK58156.1"/>
    </source>
</evidence>
<gene>
    <name evidence="1" type="ORF">U27_05129</name>
</gene>
<keyword evidence="2" id="KW-1185">Reference proteome</keyword>
<dbReference type="AlphaFoldDB" id="A0A081C0Q1"/>
<evidence type="ECO:0000313" key="2">
    <source>
        <dbReference type="Proteomes" id="UP000030661"/>
    </source>
</evidence>
<proteinExistence type="predicted"/>
<protein>
    <submittedName>
        <fullName evidence="1">Uncharacterized protein</fullName>
    </submittedName>
</protein>